<dbReference type="SUPFAM" id="SSF53850">
    <property type="entry name" value="Periplasmic binding protein-like II"/>
    <property type="match status" value="1"/>
</dbReference>
<dbReference type="STRING" id="309803.CTN_0790"/>
<dbReference type="Proteomes" id="UP000000445">
    <property type="component" value="Chromosome"/>
</dbReference>
<gene>
    <name evidence="1" type="ordered locus">CTN_0790</name>
</gene>
<protein>
    <submittedName>
        <fullName evidence="1">Sugar ABC transporter, periplasmic sugar-binding protein</fullName>
    </submittedName>
</protein>
<dbReference type="Pfam" id="PF01547">
    <property type="entry name" value="SBP_bac_1"/>
    <property type="match status" value="1"/>
</dbReference>
<evidence type="ECO:0000313" key="2">
    <source>
        <dbReference type="Proteomes" id="UP000000445"/>
    </source>
</evidence>
<dbReference type="eggNOG" id="COG1653">
    <property type="taxonomic scope" value="Bacteria"/>
</dbReference>
<name>B9K7N3_THENN</name>
<dbReference type="InterPro" id="IPR006059">
    <property type="entry name" value="SBP"/>
</dbReference>
<reference evidence="1 2" key="1">
    <citation type="journal article" date="2009" name="Biosci. Biotechnol. Biochem.">
        <title>WeGAS: a web-based microbial genome annotation system.</title>
        <authorList>
            <person name="Lee D."/>
            <person name="Seo H."/>
            <person name="Park C."/>
            <person name="Park K."/>
        </authorList>
    </citation>
    <scope>NUCLEOTIDE SEQUENCE [LARGE SCALE GENOMIC DNA]</scope>
    <source>
        <strain evidence="2">ATCC 49049 / DSM 4359 / NBRC 107923 / NS-E</strain>
    </source>
</reference>
<dbReference type="PANTHER" id="PTHR43649:SF13">
    <property type="entry name" value="CARBOHYDRATE ABC TRANSPORTER SUBSTRATE-BINDING PROTEIN"/>
    <property type="match status" value="1"/>
</dbReference>
<dbReference type="EMBL" id="CP000916">
    <property type="protein sequence ID" value="ACM22966.1"/>
    <property type="molecule type" value="Genomic_DNA"/>
</dbReference>
<accession>B9K7N3</accession>
<sequence>MTSTFYRGGIFMWKRVLFITLVALSVFALADVKKIVFWTAPNPNQEAFWKALVEKWNAEHPDVQIEWSVIPAAGSSEEAILNAIAAGNAPDICTNIFSGFAAQLAEELDVLVAFDEEFGEEFWKLADARKMRNILEGWKLNGHYYVIPIYSNPMLFWWRGDLLKELGYEKPPRTYSEVYEVARKWVVPKERYVIRAVAGRNWWDRWFDFITFYYAASGGKPYIENGKAVFDNEYGKAVAEFIYTLFKNSWTAVDLGQDPFENGTILGQIMGPWHLSYTKEHYPDVYPHIVMTPPPVPDNYPEDKPVYTFADTKGLVMFKHCKYKKEAFEFIKWVFSNAQNDARWIELTHMPPAREDLGTNPVFAEYMKDPYFAKIAEAVAYAVPPALITNTIDVQNTMTTYLIEPLMYLKATPEEALKRAVEEINALLW</sequence>
<organism evidence="1 2">
    <name type="scientific">Thermotoga neapolitana (strain ATCC 49049 / DSM 4359 / NBRC 107923 / NS-E)</name>
    <dbReference type="NCBI Taxonomy" id="309803"/>
    <lineage>
        <taxon>Bacteria</taxon>
        <taxon>Thermotogati</taxon>
        <taxon>Thermotogota</taxon>
        <taxon>Thermotogae</taxon>
        <taxon>Thermotogales</taxon>
        <taxon>Thermotogaceae</taxon>
        <taxon>Thermotoga</taxon>
    </lineage>
</organism>
<dbReference type="KEGG" id="tna:CTN_0790"/>
<dbReference type="AlphaFoldDB" id="B9K7N3"/>
<evidence type="ECO:0000313" key="1">
    <source>
        <dbReference type="EMBL" id="ACM22966.1"/>
    </source>
</evidence>
<keyword evidence="2" id="KW-1185">Reference proteome</keyword>
<proteinExistence type="predicted"/>
<dbReference type="HOGENOM" id="CLU_031285_6_0_0"/>
<dbReference type="InterPro" id="IPR050490">
    <property type="entry name" value="Bact_solute-bd_prot1"/>
</dbReference>
<dbReference type="PANTHER" id="PTHR43649">
    <property type="entry name" value="ARABINOSE-BINDING PROTEIN-RELATED"/>
    <property type="match status" value="1"/>
</dbReference>
<dbReference type="Gene3D" id="3.40.190.10">
    <property type="entry name" value="Periplasmic binding protein-like II"/>
    <property type="match status" value="2"/>
</dbReference>